<dbReference type="Proteomes" id="UP000192220">
    <property type="component" value="Unplaced"/>
</dbReference>
<dbReference type="GeneID" id="106517259"/>
<dbReference type="InParanoid" id="A0A2I4B6U5"/>
<sequence>MNQTLLDEVKSFLGNNTDWQDGVWVGLERSIFGTDLDWMWVSDSKAENLNWNSSFPVDRFNNHCGKMILDKESKQIQFLDANCHDELPFVCQAGPV</sequence>
<dbReference type="SUPFAM" id="SSF56436">
    <property type="entry name" value="C-type lectin-like"/>
    <property type="match status" value="1"/>
</dbReference>
<reference evidence="3" key="1">
    <citation type="submission" date="2025-08" db="UniProtKB">
        <authorList>
            <consortium name="RefSeq"/>
        </authorList>
    </citation>
    <scope>IDENTIFICATION</scope>
    <source>
        <strain evidence="3">Quisiro</strain>
        <tissue evidence="3">Liver</tissue>
    </source>
</reference>
<dbReference type="InterPro" id="IPR016187">
    <property type="entry name" value="CTDL_fold"/>
</dbReference>
<protein>
    <submittedName>
        <fullName evidence="3">Pancreatic beta cell growth factor isoform X1</fullName>
    </submittedName>
</protein>
<dbReference type="OrthoDB" id="547680at2759"/>
<proteinExistence type="predicted"/>
<feature type="domain" description="C-type lectin" evidence="1">
    <location>
        <begin position="23"/>
        <end position="92"/>
    </location>
</feature>
<dbReference type="AlphaFoldDB" id="A0A2I4B6U5"/>
<gene>
    <name evidence="3" type="primary">LOC106517259</name>
</gene>
<evidence type="ECO:0000313" key="3">
    <source>
        <dbReference type="RefSeq" id="XP_013863459.1"/>
    </source>
</evidence>
<dbReference type="KEGG" id="alim:106517259"/>
<dbReference type="Gene3D" id="3.10.100.10">
    <property type="entry name" value="Mannose-Binding Protein A, subunit A"/>
    <property type="match status" value="1"/>
</dbReference>
<dbReference type="InterPro" id="IPR001304">
    <property type="entry name" value="C-type_lectin-like"/>
</dbReference>
<dbReference type="RefSeq" id="XP_013863459.1">
    <property type="nucleotide sequence ID" value="XM_014008005.1"/>
</dbReference>
<name>A0A2I4B6U5_AUSLI</name>
<keyword evidence="2" id="KW-1185">Reference proteome</keyword>
<dbReference type="InterPro" id="IPR016186">
    <property type="entry name" value="C-type_lectin-like/link_sf"/>
</dbReference>
<accession>A0A2I4B6U5</accession>
<evidence type="ECO:0000259" key="1">
    <source>
        <dbReference type="PROSITE" id="PS50041"/>
    </source>
</evidence>
<evidence type="ECO:0000313" key="2">
    <source>
        <dbReference type="Proteomes" id="UP000192220"/>
    </source>
</evidence>
<organism evidence="2 3">
    <name type="scientific">Austrofundulus limnaeus</name>
    <name type="common">Annual killifish</name>
    <dbReference type="NCBI Taxonomy" id="52670"/>
    <lineage>
        <taxon>Eukaryota</taxon>
        <taxon>Metazoa</taxon>
        <taxon>Chordata</taxon>
        <taxon>Craniata</taxon>
        <taxon>Vertebrata</taxon>
        <taxon>Euteleostomi</taxon>
        <taxon>Actinopterygii</taxon>
        <taxon>Neopterygii</taxon>
        <taxon>Teleostei</taxon>
        <taxon>Neoteleostei</taxon>
        <taxon>Acanthomorphata</taxon>
        <taxon>Ovalentaria</taxon>
        <taxon>Atherinomorphae</taxon>
        <taxon>Cyprinodontiformes</taxon>
        <taxon>Rivulidae</taxon>
        <taxon>Austrofundulus</taxon>
    </lineage>
</organism>
<dbReference type="Pfam" id="PF00059">
    <property type="entry name" value="Lectin_C"/>
    <property type="match status" value="1"/>
</dbReference>
<dbReference type="PROSITE" id="PS50041">
    <property type="entry name" value="C_TYPE_LECTIN_2"/>
    <property type="match status" value="1"/>
</dbReference>
<dbReference type="CDD" id="cd00037">
    <property type="entry name" value="CLECT"/>
    <property type="match status" value="1"/>
</dbReference>